<evidence type="ECO:0000313" key="12">
    <source>
        <dbReference type="EMBL" id="GJM64460.1"/>
    </source>
</evidence>
<feature type="binding site" evidence="9">
    <location>
        <begin position="39"/>
        <end position="43"/>
    </location>
    <ligand>
        <name>substrate</name>
    </ligand>
</feature>
<name>A0AAN4W5H2_9BACT</name>
<dbReference type="SUPFAM" id="SSF53613">
    <property type="entry name" value="Ribokinase-like"/>
    <property type="match status" value="1"/>
</dbReference>
<feature type="binding site" evidence="9">
    <location>
        <position position="277"/>
    </location>
    <ligand>
        <name>ATP</name>
        <dbReference type="ChEBI" id="CHEBI:30616"/>
    </ligand>
</feature>
<protein>
    <recommendedName>
        <fullName evidence="9 10">Ribokinase</fullName>
        <shortName evidence="9">RK</shortName>
        <ecNumber evidence="9 10">2.7.1.15</ecNumber>
    </recommendedName>
</protein>
<feature type="binding site" evidence="9">
    <location>
        <position position="283"/>
    </location>
    <ligand>
        <name>K(+)</name>
        <dbReference type="ChEBI" id="CHEBI:29103"/>
    </ligand>
</feature>
<dbReference type="InterPro" id="IPR029056">
    <property type="entry name" value="Ribokinase-like"/>
</dbReference>
<comment type="catalytic activity">
    <reaction evidence="9">
        <text>D-ribose + ATP = D-ribose 5-phosphate + ADP + H(+)</text>
        <dbReference type="Rhea" id="RHEA:13697"/>
        <dbReference type="ChEBI" id="CHEBI:15378"/>
        <dbReference type="ChEBI" id="CHEBI:30616"/>
        <dbReference type="ChEBI" id="CHEBI:47013"/>
        <dbReference type="ChEBI" id="CHEBI:78346"/>
        <dbReference type="ChEBI" id="CHEBI:456216"/>
        <dbReference type="EC" id="2.7.1.15"/>
    </reaction>
</comment>
<comment type="caution">
    <text evidence="12">The sequence shown here is derived from an EMBL/GenBank/DDBJ whole genome shotgun (WGS) entry which is preliminary data.</text>
</comment>
<comment type="subcellular location">
    <subcellularLocation>
        <location evidence="9">Cytoplasm</location>
    </subcellularLocation>
</comment>
<feature type="binding site" evidence="9">
    <location>
        <begin position="221"/>
        <end position="226"/>
    </location>
    <ligand>
        <name>ATP</name>
        <dbReference type="ChEBI" id="CHEBI:30616"/>
    </ligand>
</feature>
<keyword evidence="1 9" id="KW-0808">Transferase</keyword>
<dbReference type="InterPro" id="IPR002139">
    <property type="entry name" value="Ribo/fructo_kinase"/>
</dbReference>
<comment type="similarity">
    <text evidence="9">Belongs to the carbohydrate kinase PfkB family. Ribokinase subfamily.</text>
</comment>
<keyword evidence="3 9" id="KW-0547">Nucleotide-binding</keyword>
<feature type="binding site" evidence="9">
    <location>
        <begin position="252"/>
        <end position="253"/>
    </location>
    <ligand>
        <name>ATP</name>
        <dbReference type="ChEBI" id="CHEBI:30616"/>
    </ligand>
</feature>
<comment type="function">
    <text evidence="9">Catalyzes the phosphorylation of ribose at O-5 in a reaction requiring ATP and magnesium. The resulting D-ribose-5-phosphate can then be used either for sythesis of nucleotides, histidine, and tryptophan, or as a component of the pentose phosphate pathway.</text>
</comment>
<dbReference type="Gene3D" id="3.40.1190.20">
    <property type="match status" value="1"/>
</dbReference>
<feature type="binding site" evidence="9">
    <location>
        <position position="247"/>
    </location>
    <ligand>
        <name>K(+)</name>
        <dbReference type="ChEBI" id="CHEBI:29103"/>
    </ligand>
</feature>
<feature type="domain" description="Carbohydrate kinase PfkB" evidence="11">
    <location>
        <begin position="1"/>
        <end position="295"/>
    </location>
</feature>
<keyword evidence="6 9" id="KW-0460">Magnesium</keyword>
<evidence type="ECO:0000256" key="4">
    <source>
        <dbReference type="ARBA" id="ARBA00022777"/>
    </source>
</evidence>
<dbReference type="GO" id="GO:0005524">
    <property type="term" value="F:ATP binding"/>
    <property type="evidence" value="ECO:0007669"/>
    <property type="project" value="UniProtKB-UniRule"/>
</dbReference>
<feature type="binding site" evidence="9">
    <location>
        <position position="292"/>
    </location>
    <ligand>
        <name>K(+)</name>
        <dbReference type="ChEBI" id="CHEBI:29103"/>
    </ligand>
</feature>
<dbReference type="AlphaFoldDB" id="A0AAN4W5H2"/>
<comment type="subunit">
    <text evidence="9">Homodimer.</text>
</comment>
<comment type="cofactor">
    <cofactor evidence="9">
        <name>Mg(2+)</name>
        <dbReference type="ChEBI" id="CHEBI:18420"/>
    </cofactor>
    <text evidence="9">Requires a divalent cation, most likely magnesium in vivo, as an electrophilic catalyst to aid phosphoryl group transfer. It is the chelate of the metal and the nucleotide that is the actual substrate.</text>
</comment>
<proteinExistence type="inferred from homology"/>
<organism evidence="12 13">
    <name type="scientific">Persicobacter diffluens</name>
    <dbReference type="NCBI Taxonomy" id="981"/>
    <lineage>
        <taxon>Bacteria</taxon>
        <taxon>Pseudomonadati</taxon>
        <taxon>Bacteroidota</taxon>
        <taxon>Cytophagia</taxon>
        <taxon>Cytophagales</taxon>
        <taxon>Persicobacteraceae</taxon>
        <taxon>Persicobacter</taxon>
    </lineage>
</organism>
<evidence type="ECO:0000313" key="13">
    <source>
        <dbReference type="Proteomes" id="UP001310022"/>
    </source>
</evidence>
<feature type="binding site" evidence="9">
    <location>
        <position position="286"/>
    </location>
    <ligand>
        <name>K(+)</name>
        <dbReference type="ChEBI" id="CHEBI:29103"/>
    </ligand>
</feature>
<evidence type="ECO:0000256" key="8">
    <source>
        <dbReference type="ARBA" id="ARBA00023277"/>
    </source>
</evidence>
<dbReference type="GO" id="GO:0004747">
    <property type="term" value="F:ribokinase activity"/>
    <property type="evidence" value="ECO:0007669"/>
    <property type="project" value="UniProtKB-UniRule"/>
</dbReference>
<feature type="binding site" evidence="9">
    <location>
        <position position="185"/>
    </location>
    <ligand>
        <name>ATP</name>
        <dbReference type="ChEBI" id="CHEBI:30616"/>
    </ligand>
</feature>
<evidence type="ECO:0000256" key="9">
    <source>
        <dbReference type="HAMAP-Rule" id="MF_01987"/>
    </source>
</evidence>
<feature type="binding site" evidence="9">
    <location>
        <position position="141"/>
    </location>
    <ligand>
        <name>substrate</name>
    </ligand>
</feature>
<dbReference type="InterPro" id="IPR011877">
    <property type="entry name" value="Ribokinase"/>
</dbReference>
<dbReference type="Proteomes" id="UP001310022">
    <property type="component" value="Unassembled WGS sequence"/>
</dbReference>
<feature type="binding site" evidence="9">
    <location>
        <position position="253"/>
    </location>
    <ligand>
        <name>substrate</name>
    </ligand>
</feature>
<evidence type="ECO:0000256" key="10">
    <source>
        <dbReference type="NCBIfam" id="TIGR02152"/>
    </source>
</evidence>
<comment type="pathway">
    <text evidence="9">Carbohydrate metabolism; D-ribose degradation; D-ribose 5-phosphate from beta-D-ribopyranose: step 2/2.</text>
</comment>
<dbReference type="EC" id="2.7.1.15" evidence="9 10"/>
<feature type="binding site" evidence="9">
    <location>
        <position position="288"/>
    </location>
    <ligand>
        <name>K(+)</name>
        <dbReference type="ChEBI" id="CHEBI:29103"/>
    </ligand>
</feature>
<keyword evidence="5 9" id="KW-0067">ATP-binding</keyword>
<dbReference type="HAMAP" id="MF_01987">
    <property type="entry name" value="Ribokinase"/>
    <property type="match status" value="1"/>
</dbReference>
<dbReference type="GO" id="GO:0019303">
    <property type="term" value="P:D-ribose catabolic process"/>
    <property type="evidence" value="ECO:0007669"/>
    <property type="project" value="UniProtKB-UniRule"/>
</dbReference>
<evidence type="ECO:0000256" key="6">
    <source>
        <dbReference type="ARBA" id="ARBA00022842"/>
    </source>
</evidence>
<dbReference type="PANTHER" id="PTHR10584:SF166">
    <property type="entry name" value="RIBOKINASE"/>
    <property type="match status" value="1"/>
</dbReference>
<feature type="binding site" evidence="9">
    <location>
        <position position="249"/>
    </location>
    <ligand>
        <name>K(+)</name>
        <dbReference type="ChEBI" id="CHEBI:29103"/>
    </ligand>
</feature>
<keyword evidence="2 9" id="KW-0479">Metal-binding</keyword>
<keyword evidence="4 9" id="KW-0418">Kinase</keyword>
<keyword evidence="8 9" id="KW-0119">Carbohydrate metabolism</keyword>
<sequence>MKNILVIGSSNVDLVMKMPRLPQVGETVTNANFHQYFGGKGANQAVAAARSGGEVTFITAVGKQDNYTAEMIGNFENDQINCDHVEYIDGVNSGCAFVMVGEEGHNYLAVDSGSNQKLAPTAVSKNEALIHDASVVVLQNEISEQTNELIISEAVAHKTPIVWNYAPAIPKDKKIFQGIDYLIVNEVEAAFITEIAEISPANAQQAMTALLKLGVKCAIITMGGDGVAYANDEESGFVPANKVKVEDTTAAGDTFCGCFAKAIVDGTSIPEAIVFANAAAGITVQRLGAQSSIPTQQEIEDFSHNLHSFEQ</sequence>
<keyword evidence="7 9" id="KW-0630">Potassium</keyword>
<comment type="activity regulation">
    <text evidence="9">Activated by a monovalent cation that binds near, but not in, the active site. The most likely occupant of the site in vivo is potassium. Ion binding induces a conformational change that may alter substrate affinity.</text>
</comment>
<keyword evidence="13" id="KW-1185">Reference proteome</keyword>
<evidence type="ECO:0000256" key="3">
    <source>
        <dbReference type="ARBA" id="ARBA00022741"/>
    </source>
</evidence>
<dbReference type="GO" id="GO:0005737">
    <property type="term" value="C:cytoplasm"/>
    <property type="evidence" value="ECO:0007669"/>
    <property type="project" value="UniProtKB-SubCell"/>
</dbReference>
<accession>A0AAN4W5H2</accession>
<dbReference type="PRINTS" id="PR00990">
    <property type="entry name" value="RIBOKINASE"/>
</dbReference>
<keyword evidence="9" id="KW-0963">Cytoplasm</keyword>
<dbReference type="EMBL" id="BQKE01000005">
    <property type="protein sequence ID" value="GJM64460.1"/>
    <property type="molecule type" value="Genomic_DNA"/>
</dbReference>
<comment type="caution">
    <text evidence="9">Lacks conserved residue(s) required for the propagation of feature annotation.</text>
</comment>
<evidence type="ECO:0000256" key="1">
    <source>
        <dbReference type="ARBA" id="ARBA00022679"/>
    </source>
</evidence>
<dbReference type="CDD" id="cd01174">
    <property type="entry name" value="ribokinase"/>
    <property type="match status" value="1"/>
</dbReference>
<evidence type="ECO:0000256" key="5">
    <source>
        <dbReference type="ARBA" id="ARBA00022840"/>
    </source>
</evidence>
<dbReference type="Pfam" id="PF00294">
    <property type="entry name" value="PfkB"/>
    <property type="match status" value="1"/>
</dbReference>
<dbReference type="NCBIfam" id="TIGR02152">
    <property type="entry name" value="D_ribokin_bact"/>
    <property type="match status" value="1"/>
</dbReference>
<evidence type="ECO:0000256" key="2">
    <source>
        <dbReference type="ARBA" id="ARBA00022723"/>
    </source>
</evidence>
<dbReference type="PANTHER" id="PTHR10584">
    <property type="entry name" value="SUGAR KINASE"/>
    <property type="match status" value="1"/>
</dbReference>
<evidence type="ECO:0000259" key="11">
    <source>
        <dbReference type="Pfam" id="PF00294"/>
    </source>
</evidence>
<feature type="binding site" evidence="9">
    <location>
        <begin position="11"/>
        <end position="13"/>
    </location>
    <ligand>
        <name>substrate</name>
    </ligand>
</feature>
<reference evidence="12 13" key="1">
    <citation type="submission" date="2021-12" db="EMBL/GenBank/DDBJ databases">
        <title>Genome sequencing of bacteria with rrn-lacking chromosome and rrn-plasmid.</title>
        <authorList>
            <person name="Anda M."/>
            <person name="Iwasaki W."/>
        </authorList>
    </citation>
    <scope>NUCLEOTIDE SEQUENCE [LARGE SCALE GENOMIC DNA]</scope>
    <source>
        <strain evidence="12 13">NBRC 15940</strain>
    </source>
</reference>
<dbReference type="RefSeq" id="WP_338239526.1">
    <property type="nucleotide sequence ID" value="NZ_BQKE01000005.1"/>
</dbReference>
<feature type="active site" description="Proton acceptor" evidence="9">
    <location>
        <position position="253"/>
    </location>
</feature>
<dbReference type="GO" id="GO:0046872">
    <property type="term" value="F:metal ion binding"/>
    <property type="evidence" value="ECO:0007669"/>
    <property type="project" value="UniProtKB-KW"/>
</dbReference>
<gene>
    <name evidence="12" type="primary">rbsK_1</name>
    <name evidence="9" type="synonym">rbsK</name>
    <name evidence="12" type="ORF">PEDI_50120</name>
</gene>
<evidence type="ECO:0000256" key="7">
    <source>
        <dbReference type="ARBA" id="ARBA00022958"/>
    </source>
</evidence>
<dbReference type="InterPro" id="IPR011611">
    <property type="entry name" value="PfkB_dom"/>
</dbReference>